<organism evidence="2 3">
    <name type="scientific">Pedobacter punctiformis</name>
    <dbReference type="NCBI Taxonomy" id="3004097"/>
    <lineage>
        <taxon>Bacteria</taxon>
        <taxon>Pseudomonadati</taxon>
        <taxon>Bacteroidota</taxon>
        <taxon>Sphingobacteriia</taxon>
        <taxon>Sphingobacteriales</taxon>
        <taxon>Sphingobacteriaceae</taxon>
        <taxon>Pedobacter</taxon>
    </lineage>
</organism>
<reference evidence="2" key="1">
    <citation type="submission" date="2022-12" db="EMBL/GenBank/DDBJ databases">
        <title>Genome sequence of HCMS5-2.</title>
        <authorList>
            <person name="Woo H."/>
        </authorList>
    </citation>
    <scope>NUCLEOTIDE SEQUENCE</scope>
    <source>
        <strain evidence="2">HCMS5-2</strain>
    </source>
</reference>
<evidence type="ECO:0000313" key="3">
    <source>
        <dbReference type="Proteomes" id="UP001144347"/>
    </source>
</evidence>
<evidence type="ECO:0008006" key="4">
    <source>
        <dbReference type="Google" id="ProtNLM"/>
    </source>
</evidence>
<keyword evidence="3" id="KW-1185">Reference proteome</keyword>
<evidence type="ECO:0000313" key="2">
    <source>
        <dbReference type="EMBL" id="MCZ4243483.1"/>
    </source>
</evidence>
<feature type="signal peptide" evidence="1">
    <location>
        <begin position="1"/>
        <end position="24"/>
    </location>
</feature>
<dbReference type="RefSeq" id="WP_269426545.1">
    <property type="nucleotide sequence ID" value="NZ_JAPWGM010000001.1"/>
</dbReference>
<comment type="caution">
    <text evidence="2">The sequence shown here is derived from an EMBL/GenBank/DDBJ whole genome shotgun (WGS) entry which is preliminary data.</text>
</comment>
<name>A0ABT4L8I9_9SPHI</name>
<gene>
    <name evidence="2" type="ORF">O0955_05640</name>
</gene>
<accession>A0ABT4L8I9</accession>
<evidence type="ECO:0000256" key="1">
    <source>
        <dbReference type="SAM" id="SignalP"/>
    </source>
</evidence>
<keyword evidence="1" id="KW-0732">Signal</keyword>
<feature type="chain" id="PRO_5046625943" description="Lipoprotein" evidence="1">
    <location>
        <begin position="25"/>
        <end position="143"/>
    </location>
</feature>
<protein>
    <recommendedName>
        <fullName evidence="4">Lipoprotein</fullName>
    </recommendedName>
</protein>
<dbReference type="Proteomes" id="UP001144347">
    <property type="component" value="Unassembled WGS sequence"/>
</dbReference>
<dbReference type="EMBL" id="JAPWGM010000001">
    <property type="protein sequence ID" value="MCZ4243483.1"/>
    <property type="molecule type" value="Genomic_DNA"/>
</dbReference>
<proteinExistence type="predicted"/>
<dbReference type="PROSITE" id="PS51257">
    <property type="entry name" value="PROKAR_LIPOPROTEIN"/>
    <property type="match status" value="1"/>
</dbReference>
<sequence>MNKRFLKYSVVSLITIIAFSCSNANNKPIIKFSIDSSSIVIKNIDEVSLLQVKKVVFSDSISSHLISVLLSPGDEDSLQTEQELDGKLTLIGDSLVFKPHTPFLKGKNYLVESYIEAQFGNKEKLLKGTLKYKLEPQQVILKR</sequence>